<organism evidence="1 2">
    <name type="scientific">Neolentinus lepideus HHB14362 ss-1</name>
    <dbReference type="NCBI Taxonomy" id="1314782"/>
    <lineage>
        <taxon>Eukaryota</taxon>
        <taxon>Fungi</taxon>
        <taxon>Dikarya</taxon>
        <taxon>Basidiomycota</taxon>
        <taxon>Agaricomycotina</taxon>
        <taxon>Agaricomycetes</taxon>
        <taxon>Gloeophyllales</taxon>
        <taxon>Gloeophyllaceae</taxon>
        <taxon>Neolentinus</taxon>
    </lineage>
</organism>
<dbReference type="AlphaFoldDB" id="A0A165SXU8"/>
<evidence type="ECO:0000313" key="2">
    <source>
        <dbReference type="Proteomes" id="UP000076761"/>
    </source>
</evidence>
<proteinExistence type="predicted"/>
<dbReference type="EMBL" id="KV425569">
    <property type="protein sequence ID" value="KZT25836.1"/>
    <property type="molecule type" value="Genomic_DNA"/>
</dbReference>
<evidence type="ECO:0000313" key="1">
    <source>
        <dbReference type="EMBL" id="KZT25836.1"/>
    </source>
</evidence>
<gene>
    <name evidence="1" type="ORF">NEOLEDRAFT_1132806</name>
</gene>
<dbReference type="Proteomes" id="UP000076761">
    <property type="component" value="Unassembled WGS sequence"/>
</dbReference>
<dbReference type="InParanoid" id="A0A165SXU8"/>
<name>A0A165SXU8_9AGAM</name>
<reference evidence="1 2" key="1">
    <citation type="journal article" date="2016" name="Mol. Biol. Evol.">
        <title>Comparative Genomics of Early-Diverging Mushroom-Forming Fungi Provides Insights into the Origins of Lignocellulose Decay Capabilities.</title>
        <authorList>
            <person name="Nagy L.G."/>
            <person name="Riley R."/>
            <person name="Tritt A."/>
            <person name="Adam C."/>
            <person name="Daum C."/>
            <person name="Floudas D."/>
            <person name="Sun H."/>
            <person name="Yadav J.S."/>
            <person name="Pangilinan J."/>
            <person name="Larsson K.H."/>
            <person name="Matsuura K."/>
            <person name="Barry K."/>
            <person name="Labutti K."/>
            <person name="Kuo R."/>
            <person name="Ohm R.A."/>
            <person name="Bhattacharya S.S."/>
            <person name="Shirouzu T."/>
            <person name="Yoshinaga Y."/>
            <person name="Martin F.M."/>
            <person name="Grigoriev I.V."/>
            <person name="Hibbett D.S."/>
        </authorList>
    </citation>
    <scope>NUCLEOTIDE SEQUENCE [LARGE SCALE GENOMIC DNA]</scope>
    <source>
        <strain evidence="1 2">HHB14362 ss-1</strain>
    </source>
</reference>
<keyword evidence="2" id="KW-1185">Reference proteome</keyword>
<sequence length="77" mass="8741">MVVSRLRDLVAFQSLASILPVFFERIINLRCKILNYLALLRKMTTLLSCAIPSYTTPDYCLSLSGLMMITQGLRRSV</sequence>
<accession>A0A165SXU8</accession>
<protein>
    <submittedName>
        <fullName evidence="1">Uncharacterized protein</fullName>
    </submittedName>
</protein>